<gene>
    <name evidence="2" type="ORF">CR201_G0051465</name>
</gene>
<protein>
    <submittedName>
        <fullName evidence="2">COASY isoform 9</fullName>
    </submittedName>
</protein>
<accession>A0A2J8RF22</accession>
<feature type="region of interest" description="Disordered" evidence="1">
    <location>
        <begin position="1"/>
        <end position="25"/>
    </location>
</feature>
<dbReference type="AlphaFoldDB" id="A0A2J8RF22"/>
<evidence type="ECO:0000313" key="2">
    <source>
        <dbReference type="EMBL" id="PNJ07117.1"/>
    </source>
</evidence>
<comment type="caution">
    <text evidence="2">The sequence shown here is derived from an EMBL/GenBank/DDBJ whole genome shotgun (WGS) entry which is preliminary data.</text>
</comment>
<sequence length="96" mass="10546">MRTPRLRAQPRGAVYQAPSPPPAPVVQNLAHPPEVVLTDFQTLDGSQYNPVKQQLERYATSCYSCCPRLASVLLYPDYGIGEVPVEPLDVPLPSTI</sequence>
<reference evidence="2" key="1">
    <citation type="submission" date="2017-12" db="EMBL/GenBank/DDBJ databases">
        <title>High-resolution comparative analysis of great ape genomes.</title>
        <authorList>
            <person name="Pollen A."/>
            <person name="Hastie A."/>
            <person name="Hormozdiari F."/>
            <person name="Dougherty M."/>
            <person name="Liu R."/>
            <person name="Chaisson M."/>
            <person name="Hoppe E."/>
            <person name="Hill C."/>
            <person name="Pang A."/>
            <person name="Hillier L."/>
            <person name="Baker C."/>
            <person name="Armstrong J."/>
            <person name="Shendure J."/>
            <person name="Paten B."/>
            <person name="Wilson R."/>
            <person name="Chao H."/>
            <person name="Schneider V."/>
            <person name="Ventura M."/>
            <person name="Kronenberg Z."/>
            <person name="Murali S."/>
            <person name="Gordon D."/>
            <person name="Cantsilieris S."/>
            <person name="Munson K."/>
            <person name="Nelson B."/>
            <person name="Raja A."/>
            <person name="Underwood J."/>
            <person name="Diekhans M."/>
            <person name="Fiddes I."/>
            <person name="Haussler D."/>
            <person name="Eichler E."/>
        </authorList>
    </citation>
    <scope>NUCLEOTIDE SEQUENCE [LARGE SCALE GENOMIC DNA]</scope>
    <source>
        <strain evidence="2">Susie</strain>
    </source>
</reference>
<dbReference type="EMBL" id="NDHI03003706">
    <property type="protein sequence ID" value="PNJ07117.1"/>
    <property type="molecule type" value="Genomic_DNA"/>
</dbReference>
<feature type="non-terminal residue" evidence="2">
    <location>
        <position position="96"/>
    </location>
</feature>
<name>A0A2J8RF22_PONAB</name>
<proteinExistence type="predicted"/>
<organism evidence="2">
    <name type="scientific">Pongo abelii</name>
    <name type="common">Sumatran orangutan</name>
    <name type="synonym">Pongo pygmaeus abelii</name>
    <dbReference type="NCBI Taxonomy" id="9601"/>
    <lineage>
        <taxon>Eukaryota</taxon>
        <taxon>Metazoa</taxon>
        <taxon>Chordata</taxon>
        <taxon>Craniata</taxon>
        <taxon>Vertebrata</taxon>
        <taxon>Euteleostomi</taxon>
        <taxon>Mammalia</taxon>
        <taxon>Eutheria</taxon>
        <taxon>Euarchontoglires</taxon>
        <taxon>Primates</taxon>
        <taxon>Haplorrhini</taxon>
        <taxon>Catarrhini</taxon>
        <taxon>Hominidae</taxon>
        <taxon>Pongo</taxon>
    </lineage>
</organism>
<evidence type="ECO:0000256" key="1">
    <source>
        <dbReference type="SAM" id="MobiDB-lite"/>
    </source>
</evidence>